<keyword evidence="2" id="KW-0342">GTP-binding</keyword>
<evidence type="ECO:0000256" key="2">
    <source>
        <dbReference type="ARBA" id="ARBA00023134"/>
    </source>
</evidence>
<gene>
    <name evidence="3" type="ORF">CEXT_189641</name>
</gene>
<evidence type="ECO:0000256" key="1">
    <source>
        <dbReference type="ARBA" id="ARBA00022741"/>
    </source>
</evidence>
<dbReference type="Gene3D" id="3.40.50.300">
    <property type="entry name" value="P-loop containing nucleotide triphosphate hydrolases"/>
    <property type="match status" value="1"/>
</dbReference>
<keyword evidence="1" id="KW-0547">Nucleotide-binding</keyword>
<organism evidence="3 4">
    <name type="scientific">Caerostris extrusa</name>
    <name type="common">Bark spider</name>
    <name type="synonym">Caerostris bankana</name>
    <dbReference type="NCBI Taxonomy" id="172846"/>
    <lineage>
        <taxon>Eukaryota</taxon>
        <taxon>Metazoa</taxon>
        <taxon>Ecdysozoa</taxon>
        <taxon>Arthropoda</taxon>
        <taxon>Chelicerata</taxon>
        <taxon>Arachnida</taxon>
        <taxon>Araneae</taxon>
        <taxon>Araneomorphae</taxon>
        <taxon>Entelegynae</taxon>
        <taxon>Araneoidea</taxon>
        <taxon>Araneidae</taxon>
        <taxon>Caerostris</taxon>
    </lineage>
</organism>
<dbReference type="SUPFAM" id="SSF52540">
    <property type="entry name" value="P-loop containing nucleoside triphosphate hydrolases"/>
    <property type="match status" value="1"/>
</dbReference>
<evidence type="ECO:0000313" key="3">
    <source>
        <dbReference type="EMBL" id="GIY88199.1"/>
    </source>
</evidence>
<dbReference type="Proteomes" id="UP001054945">
    <property type="component" value="Unassembled WGS sequence"/>
</dbReference>
<name>A0AAV4X2D5_CAEEX</name>
<comment type="caution">
    <text evidence="3">The sequence shown here is derived from an EMBL/GenBank/DDBJ whole genome shotgun (WGS) entry which is preliminary data.</text>
</comment>
<dbReference type="GO" id="GO:0035099">
    <property type="term" value="P:hemocyte migration"/>
    <property type="evidence" value="ECO:0007669"/>
    <property type="project" value="UniProtKB-ARBA"/>
</dbReference>
<dbReference type="PRINTS" id="PR00449">
    <property type="entry name" value="RASTRNSFRMNG"/>
</dbReference>
<dbReference type="GO" id="GO:0001667">
    <property type="term" value="P:ameboidal-type cell migration"/>
    <property type="evidence" value="ECO:0007669"/>
    <property type="project" value="UniProtKB-ARBA"/>
</dbReference>
<accession>A0AAV4X2D5</accession>
<dbReference type="Pfam" id="PF00071">
    <property type="entry name" value="Ras"/>
    <property type="match status" value="1"/>
</dbReference>
<evidence type="ECO:0000313" key="4">
    <source>
        <dbReference type="Proteomes" id="UP001054945"/>
    </source>
</evidence>
<dbReference type="GO" id="GO:0035006">
    <property type="term" value="P:melanization defense response"/>
    <property type="evidence" value="ECO:0007669"/>
    <property type="project" value="UniProtKB-ARBA"/>
</dbReference>
<dbReference type="InterPro" id="IPR001806">
    <property type="entry name" value="Small_GTPase"/>
</dbReference>
<dbReference type="InterPro" id="IPR027417">
    <property type="entry name" value="P-loop_NTPase"/>
</dbReference>
<dbReference type="GO" id="GO:0003006">
    <property type="term" value="P:developmental process involved in reproduction"/>
    <property type="evidence" value="ECO:0007669"/>
    <property type="project" value="UniProtKB-ARBA"/>
</dbReference>
<dbReference type="GO" id="GO:0007264">
    <property type="term" value="P:small GTPase-mediated signal transduction"/>
    <property type="evidence" value="ECO:0007669"/>
    <property type="project" value="InterPro"/>
</dbReference>
<dbReference type="EMBL" id="BPLR01017028">
    <property type="protein sequence ID" value="GIY88199.1"/>
    <property type="molecule type" value="Genomic_DNA"/>
</dbReference>
<dbReference type="SMART" id="SM00174">
    <property type="entry name" value="RHO"/>
    <property type="match status" value="1"/>
</dbReference>
<dbReference type="AlphaFoldDB" id="A0AAV4X2D5"/>
<keyword evidence="4" id="KW-1185">Reference proteome</keyword>
<protein>
    <submittedName>
        <fullName evidence="3">Uncharacterized protein</fullName>
    </submittedName>
</protein>
<dbReference type="GO" id="GO:0022412">
    <property type="term" value="P:cellular process involved in reproduction in multicellular organism"/>
    <property type="evidence" value="ECO:0007669"/>
    <property type="project" value="UniProtKB-ARBA"/>
</dbReference>
<dbReference type="PANTHER" id="PTHR24072">
    <property type="entry name" value="RHO FAMILY GTPASE"/>
    <property type="match status" value="1"/>
</dbReference>
<dbReference type="InterPro" id="IPR003578">
    <property type="entry name" value="Small_GTPase_Rho"/>
</dbReference>
<dbReference type="GO" id="GO:0003924">
    <property type="term" value="F:GTPase activity"/>
    <property type="evidence" value="ECO:0007669"/>
    <property type="project" value="InterPro"/>
</dbReference>
<reference evidence="3 4" key="1">
    <citation type="submission" date="2021-06" db="EMBL/GenBank/DDBJ databases">
        <title>Caerostris extrusa draft genome.</title>
        <authorList>
            <person name="Kono N."/>
            <person name="Arakawa K."/>
        </authorList>
    </citation>
    <scope>NUCLEOTIDE SEQUENCE [LARGE SCALE GENOMIC DNA]</scope>
</reference>
<dbReference type="GO" id="GO:0005525">
    <property type="term" value="F:GTP binding"/>
    <property type="evidence" value="ECO:0007669"/>
    <property type="project" value="UniProtKB-KW"/>
</dbReference>
<proteinExistence type="predicted"/>
<sequence>MLTNMQDDESSNPSGAMSWNCGFCKTTKPCRDYVGDKATGKTCLIRAFTNAITKDAFLPSFDYVYAYTHWIMSGPLELRIVELRSKDDIFLMEVQSLCRQLKHVFLFVSSVDKYDSAYRLERMDGWVACVKKAMGPGVPSALVCNKIDLRSHPVYKDKSYLLLDADTVYGIRLSCGISSSFECSAETGEMVDQVFIGAAMLAYKYTHTLCIFNGNFPRHSFKSM</sequence>